<dbReference type="Proteomes" id="UP000675047">
    <property type="component" value="Unassembled WGS sequence"/>
</dbReference>
<dbReference type="EMBL" id="JAGFBV010000027">
    <property type="protein sequence ID" value="MBP4139463.1"/>
    <property type="molecule type" value="Genomic_DNA"/>
</dbReference>
<evidence type="ECO:0000313" key="2">
    <source>
        <dbReference type="Proteomes" id="UP000675047"/>
    </source>
</evidence>
<gene>
    <name evidence="1" type="ORF">J3495_15400</name>
</gene>
<evidence type="ECO:0000313" key="1">
    <source>
        <dbReference type="EMBL" id="MBP4139463.1"/>
    </source>
</evidence>
<organism evidence="1 2">
    <name type="scientific">Flavobacterium geliluteum</name>
    <dbReference type="NCBI Taxonomy" id="2816120"/>
    <lineage>
        <taxon>Bacteria</taxon>
        <taxon>Pseudomonadati</taxon>
        <taxon>Bacteroidota</taxon>
        <taxon>Flavobacteriia</taxon>
        <taxon>Flavobacteriales</taxon>
        <taxon>Flavobacteriaceae</taxon>
        <taxon>Flavobacterium</taxon>
    </lineage>
</organism>
<proteinExistence type="predicted"/>
<comment type="caution">
    <text evidence="1">The sequence shown here is derived from an EMBL/GenBank/DDBJ whole genome shotgun (WGS) entry which is preliminary data.</text>
</comment>
<dbReference type="AlphaFoldDB" id="A0A940XHT6"/>
<accession>A0A940XHT6</accession>
<name>A0A940XHT6_9FLAO</name>
<evidence type="ECO:0008006" key="3">
    <source>
        <dbReference type="Google" id="ProtNLM"/>
    </source>
</evidence>
<reference evidence="1 2" key="1">
    <citation type="submission" date="2021-03" db="EMBL/GenBank/DDBJ databases">
        <title>Flavobacterium Flabelliformis Sp. Nov. And Flavobacterium Geliluteum Sp. Nov., Two Novel Multidrug Resistant Psychrophilic Species Isolated From Antarctica.</title>
        <authorList>
            <person name="Kralova S."/>
            <person name="Busse H.J."/>
            <person name="Bezdicek M."/>
            <person name="Nykrynova M."/>
            <person name="Kroupova E."/>
            <person name="Krsek D."/>
            <person name="Sedlacek I."/>
        </authorList>
    </citation>
    <scope>NUCLEOTIDE SEQUENCE [LARGE SCALE GENOMIC DNA]</scope>
    <source>
        <strain evidence="1 2">P7388</strain>
    </source>
</reference>
<sequence length="305" mass="34559">MERKFKLAIPEPCSQDWNQMTPTENGRFCASCVKTVVDFSTMLPAEVQQFFIQNQNQNICGRFKASQLDTISIQIPIRVLHTQTQYHKMFLLALFIAMSTTLFSCADKDGKKQKIDNVEVVADSTKKEPITVGLTLPAKNVSKDSVLPPPPPPKVDQVKFVKGKAKINNEKHFKPTKISCGETVVHKKNKEEEPIYNGGISFEIQPEFDGGIEKFYDFFINEFHIPGDAAQLTTKMRITFIVERDGSLIYRRPSEEIGYKVDEEIARVLKLSPKWHPGESNGRKIRIQYVLPISLQGGVLKISNQ</sequence>
<protein>
    <recommendedName>
        <fullName evidence="3">TonB C-terminal domain-containing protein</fullName>
    </recommendedName>
</protein>
<dbReference type="Gene3D" id="3.30.1150.10">
    <property type="match status" value="1"/>
</dbReference>
<keyword evidence="2" id="KW-1185">Reference proteome</keyword>
<dbReference type="RefSeq" id="WP_210667431.1">
    <property type="nucleotide sequence ID" value="NZ_JAGFBV010000027.1"/>
</dbReference>